<dbReference type="InterPro" id="IPR000262">
    <property type="entry name" value="FMN-dep_DH"/>
</dbReference>
<keyword evidence="7" id="KW-1185">Reference proteome</keyword>
<name>A0A850PG82_9PROT</name>
<evidence type="ECO:0000259" key="5">
    <source>
        <dbReference type="PROSITE" id="PS51349"/>
    </source>
</evidence>
<evidence type="ECO:0000256" key="1">
    <source>
        <dbReference type="ARBA" id="ARBA00001917"/>
    </source>
</evidence>
<evidence type="ECO:0000256" key="3">
    <source>
        <dbReference type="ARBA" id="ARBA00022643"/>
    </source>
</evidence>
<dbReference type="GO" id="GO:0016491">
    <property type="term" value="F:oxidoreductase activity"/>
    <property type="evidence" value="ECO:0007669"/>
    <property type="project" value="UniProtKB-KW"/>
</dbReference>
<gene>
    <name evidence="6" type="ORF">HUK82_11730</name>
</gene>
<dbReference type="InterPro" id="IPR037396">
    <property type="entry name" value="FMN_HAD"/>
</dbReference>
<comment type="cofactor">
    <cofactor evidence="1">
        <name>FMN</name>
        <dbReference type="ChEBI" id="CHEBI:58210"/>
    </cofactor>
</comment>
<dbReference type="PROSITE" id="PS51349">
    <property type="entry name" value="FMN_HYDROXY_ACID_DH_2"/>
    <property type="match status" value="1"/>
</dbReference>
<evidence type="ECO:0000256" key="2">
    <source>
        <dbReference type="ARBA" id="ARBA00022630"/>
    </source>
</evidence>
<dbReference type="InterPro" id="IPR013785">
    <property type="entry name" value="Aldolase_TIM"/>
</dbReference>
<dbReference type="Proteomes" id="UP000585665">
    <property type="component" value="Unassembled WGS sequence"/>
</dbReference>
<feature type="non-terminal residue" evidence="6">
    <location>
        <position position="254"/>
    </location>
</feature>
<accession>A0A850PG82</accession>
<evidence type="ECO:0000256" key="4">
    <source>
        <dbReference type="ARBA" id="ARBA00023002"/>
    </source>
</evidence>
<evidence type="ECO:0000313" key="7">
    <source>
        <dbReference type="Proteomes" id="UP000585665"/>
    </source>
</evidence>
<dbReference type="Pfam" id="PF01070">
    <property type="entry name" value="FMN_dh"/>
    <property type="match status" value="1"/>
</dbReference>
<dbReference type="EMBL" id="JABXXR010000102">
    <property type="protein sequence ID" value="NVN41226.1"/>
    <property type="molecule type" value="Genomic_DNA"/>
</dbReference>
<dbReference type="Gene3D" id="3.20.20.70">
    <property type="entry name" value="Aldolase class I"/>
    <property type="match status" value="1"/>
</dbReference>
<dbReference type="SUPFAM" id="SSF51395">
    <property type="entry name" value="FMN-linked oxidoreductases"/>
    <property type="match status" value="1"/>
</dbReference>
<dbReference type="PANTHER" id="PTHR10578">
    <property type="entry name" value="S -2-HYDROXY-ACID OXIDASE-RELATED"/>
    <property type="match status" value="1"/>
</dbReference>
<sequence>MMPAPSLSSRFLCLADFEAAARRRLPRAAYAYLRNGAGEERSLRWNRQQFDAYRLVPRRLRPVSDLRTDVTLFGQRYALPFGIAPLGGAAVLAYDADRIMAACARAANIPYMLSANAITPLEDIIRINPAAWFAAYLPADTGVVDAMTDRVQDAGFPVLAVTVDVPVAARRLAETRAGYAMPVRATPQLVLDALRHPRWLIGTMGRTLRDTRHPAILNVLPTGGIGLFARGAGPIGGAADFDWGMIERLRARWR</sequence>
<protein>
    <submittedName>
        <fullName evidence="6">Alpha-hydroxy-acid oxidizing protein</fullName>
    </submittedName>
</protein>
<keyword evidence="4" id="KW-0560">Oxidoreductase</keyword>
<keyword evidence="2" id="KW-0285">Flavoprotein</keyword>
<feature type="domain" description="FMN hydroxy acid dehydrogenase" evidence="5">
    <location>
        <begin position="6"/>
        <end position="254"/>
    </location>
</feature>
<dbReference type="AlphaFoldDB" id="A0A850PG82"/>
<dbReference type="RefSeq" id="WP_176614134.1">
    <property type="nucleotide sequence ID" value="NZ_JABXXR010000102.1"/>
</dbReference>
<proteinExistence type="predicted"/>
<evidence type="ECO:0000313" key="6">
    <source>
        <dbReference type="EMBL" id="NVN41226.1"/>
    </source>
</evidence>
<comment type="caution">
    <text evidence="6">The sequence shown here is derived from an EMBL/GenBank/DDBJ whole genome shotgun (WGS) entry which is preliminary data.</text>
</comment>
<reference evidence="6 7" key="1">
    <citation type="submission" date="2020-06" db="EMBL/GenBank/DDBJ databases">
        <title>Description of novel acetic acid bacteria.</title>
        <authorList>
            <person name="Sombolestani A."/>
        </authorList>
    </citation>
    <scope>NUCLEOTIDE SEQUENCE [LARGE SCALE GENOMIC DNA]</scope>
    <source>
        <strain evidence="6 7">LMG 27010</strain>
    </source>
</reference>
<organism evidence="6 7">
    <name type="scientific">Ameyamaea chiangmaiensis</name>
    <dbReference type="NCBI Taxonomy" id="442969"/>
    <lineage>
        <taxon>Bacteria</taxon>
        <taxon>Pseudomonadati</taxon>
        <taxon>Pseudomonadota</taxon>
        <taxon>Alphaproteobacteria</taxon>
        <taxon>Acetobacterales</taxon>
        <taxon>Acetobacteraceae</taxon>
        <taxon>Ameyamaea</taxon>
    </lineage>
</organism>
<dbReference type="PANTHER" id="PTHR10578:SF107">
    <property type="entry name" value="2-HYDROXYACID OXIDASE 1"/>
    <property type="match status" value="1"/>
</dbReference>
<keyword evidence="3" id="KW-0288">FMN</keyword>